<keyword evidence="2" id="KW-1185">Reference proteome</keyword>
<gene>
    <name evidence="1" type="ORF">IGX34_04540</name>
</gene>
<name>A0ABR9G6K3_9GAMM</name>
<sequence>MPEIKGSYRGLIYIAIYRREGATLAWSASIEDDEGAVTFITGHFACREEAATCELSLRQKIYERMDAYVGPGDARLFH</sequence>
<evidence type="ECO:0000313" key="1">
    <source>
        <dbReference type="EMBL" id="MBE1159643.1"/>
    </source>
</evidence>
<reference evidence="1 2" key="1">
    <citation type="submission" date="2020-09" db="EMBL/GenBank/DDBJ databases">
        <title>Dyella sp. 7MK23 isolated from forest soil.</title>
        <authorList>
            <person name="Fu J."/>
        </authorList>
    </citation>
    <scope>NUCLEOTIDE SEQUENCE [LARGE SCALE GENOMIC DNA]</scope>
    <source>
        <strain evidence="1 2">7MK23</strain>
    </source>
</reference>
<accession>A0ABR9G6K3</accession>
<proteinExistence type="predicted"/>
<organism evidence="1 2">
    <name type="scientific">Dyella acidiphila</name>
    <dbReference type="NCBI Taxonomy" id="2775866"/>
    <lineage>
        <taxon>Bacteria</taxon>
        <taxon>Pseudomonadati</taxon>
        <taxon>Pseudomonadota</taxon>
        <taxon>Gammaproteobacteria</taxon>
        <taxon>Lysobacterales</taxon>
        <taxon>Rhodanobacteraceae</taxon>
        <taxon>Dyella</taxon>
    </lineage>
</organism>
<dbReference type="EMBL" id="JACZZA010000001">
    <property type="protein sequence ID" value="MBE1159643.1"/>
    <property type="molecule type" value="Genomic_DNA"/>
</dbReference>
<dbReference type="Proteomes" id="UP000651010">
    <property type="component" value="Unassembled WGS sequence"/>
</dbReference>
<comment type="caution">
    <text evidence="1">The sequence shown here is derived from an EMBL/GenBank/DDBJ whole genome shotgun (WGS) entry which is preliminary data.</text>
</comment>
<protein>
    <submittedName>
        <fullName evidence="1">Uncharacterized protein</fullName>
    </submittedName>
</protein>
<dbReference type="RefSeq" id="WP_192554456.1">
    <property type="nucleotide sequence ID" value="NZ_JACZZA010000001.1"/>
</dbReference>
<evidence type="ECO:0000313" key="2">
    <source>
        <dbReference type="Proteomes" id="UP000651010"/>
    </source>
</evidence>